<sequence length="221" mass="23322">RQRAPGSPAPRVRSGGKRPGVAQAVASGCGGEGPRDYRRAAEGAAAWAEGNRELLGSDGRLVLCGYSSGGHVAALLALAQCEAGRKGGPRFDAVVLISGLYDLRTETLKGPARVVAPALNFVYRGILGLAGERERHEASPAALVRSGQQGRLDAGCPWWVLSARRELLGLWPLEDAVFGCSDFVDGLAAKGADVRRAECGYNHWLLVFSFDAFARSFCGSL</sequence>
<dbReference type="InterPro" id="IPR029058">
    <property type="entry name" value="AB_hydrolase_fold"/>
</dbReference>
<evidence type="ECO:0000313" key="4">
    <source>
        <dbReference type="Proteomes" id="UP001189429"/>
    </source>
</evidence>
<gene>
    <name evidence="3" type="ORF">PCOR1329_LOCUS57140</name>
</gene>
<proteinExistence type="predicted"/>
<accession>A0ABN9VHS9</accession>
<feature type="region of interest" description="Disordered" evidence="1">
    <location>
        <begin position="1"/>
        <end position="29"/>
    </location>
</feature>
<dbReference type="Pfam" id="PF07859">
    <property type="entry name" value="Abhydrolase_3"/>
    <property type="match status" value="1"/>
</dbReference>
<evidence type="ECO:0000313" key="3">
    <source>
        <dbReference type="EMBL" id="CAK0871246.1"/>
    </source>
</evidence>
<dbReference type="EMBL" id="CAUYUJ010017050">
    <property type="protein sequence ID" value="CAK0871246.1"/>
    <property type="molecule type" value="Genomic_DNA"/>
</dbReference>
<reference evidence="3" key="1">
    <citation type="submission" date="2023-10" db="EMBL/GenBank/DDBJ databases">
        <authorList>
            <person name="Chen Y."/>
            <person name="Shah S."/>
            <person name="Dougan E. K."/>
            <person name="Thang M."/>
            <person name="Chan C."/>
        </authorList>
    </citation>
    <scope>NUCLEOTIDE SEQUENCE [LARGE SCALE GENOMIC DNA]</scope>
</reference>
<organism evidence="3 4">
    <name type="scientific">Prorocentrum cordatum</name>
    <dbReference type="NCBI Taxonomy" id="2364126"/>
    <lineage>
        <taxon>Eukaryota</taxon>
        <taxon>Sar</taxon>
        <taxon>Alveolata</taxon>
        <taxon>Dinophyceae</taxon>
        <taxon>Prorocentrales</taxon>
        <taxon>Prorocentraceae</taxon>
        <taxon>Prorocentrum</taxon>
    </lineage>
</organism>
<dbReference type="Proteomes" id="UP001189429">
    <property type="component" value="Unassembled WGS sequence"/>
</dbReference>
<dbReference type="InterPro" id="IPR013094">
    <property type="entry name" value="AB_hydrolase_3"/>
</dbReference>
<protein>
    <recommendedName>
        <fullName evidence="2">Alpha/beta hydrolase fold-3 domain-containing protein</fullName>
    </recommendedName>
</protein>
<dbReference type="Gene3D" id="3.40.50.1820">
    <property type="entry name" value="alpha/beta hydrolase"/>
    <property type="match status" value="1"/>
</dbReference>
<dbReference type="SUPFAM" id="SSF53474">
    <property type="entry name" value="alpha/beta-Hydrolases"/>
    <property type="match status" value="1"/>
</dbReference>
<comment type="caution">
    <text evidence="3">The sequence shown here is derived from an EMBL/GenBank/DDBJ whole genome shotgun (WGS) entry which is preliminary data.</text>
</comment>
<evidence type="ECO:0000259" key="2">
    <source>
        <dbReference type="Pfam" id="PF07859"/>
    </source>
</evidence>
<evidence type="ECO:0000256" key="1">
    <source>
        <dbReference type="SAM" id="MobiDB-lite"/>
    </source>
</evidence>
<keyword evidence="4" id="KW-1185">Reference proteome</keyword>
<feature type="domain" description="Alpha/beta hydrolase fold-3" evidence="2">
    <location>
        <begin position="44"/>
        <end position="167"/>
    </location>
</feature>
<name>A0ABN9VHS9_9DINO</name>
<feature type="non-terminal residue" evidence="3">
    <location>
        <position position="1"/>
    </location>
</feature>